<name>A0A212FC95_DANPL</name>
<reference evidence="13 14" key="1">
    <citation type="journal article" date="2011" name="Cell">
        <title>The monarch butterfly genome yields insights into long-distance migration.</title>
        <authorList>
            <person name="Zhan S."/>
            <person name="Merlin C."/>
            <person name="Boore J.L."/>
            <person name="Reppert S.M."/>
        </authorList>
    </citation>
    <scope>NUCLEOTIDE SEQUENCE [LARGE SCALE GENOMIC DNA]</scope>
    <source>
        <strain evidence="13">F-2</strain>
    </source>
</reference>
<dbReference type="SUPFAM" id="SSF52402">
    <property type="entry name" value="Adenine nucleotide alpha hydrolases-like"/>
    <property type="match status" value="1"/>
</dbReference>
<keyword evidence="11" id="KW-1015">Disulfide bond</keyword>
<keyword evidence="14" id="KW-1185">Reference proteome</keyword>
<dbReference type="CDD" id="cd01998">
    <property type="entry name" value="MnmA_TRMU-like"/>
    <property type="match status" value="1"/>
</dbReference>
<dbReference type="FunCoup" id="A0A212FC95">
    <property type="interactions" value="1433"/>
</dbReference>
<comment type="subcellular location">
    <subcellularLocation>
        <location evidence="2">Mitochondrion</location>
    </subcellularLocation>
</comment>
<dbReference type="InterPro" id="IPR014729">
    <property type="entry name" value="Rossmann-like_a/b/a_fold"/>
</dbReference>
<dbReference type="InterPro" id="IPR004506">
    <property type="entry name" value="MnmA-like"/>
</dbReference>
<evidence type="ECO:0000256" key="4">
    <source>
        <dbReference type="ARBA" id="ARBA00011953"/>
    </source>
</evidence>
<dbReference type="Pfam" id="PF03054">
    <property type="entry name" value="tRNA_Me_trans"/>
    <property type="match status" value="1"/>
</dbReference>
<gene>
    <name evidence="13" type="ORF">KGM_206643</name>
</gene>
<dbReference type="GO" id="GO:0002143">
    <property type="term" value="P:tRNA wobble position uridine thiolation"/>
    <property type="evidence" value="ECO:0007669"/>
    <property type="project" value="TreeGrafter"/>
</dbReference>
<dbReference type="EMBL" id="AGBW02009208">
    <property type="protein sequence ID" value="OWR51366.1"/>
    <property type="molecule type" value="Genomic_DNA"/>
</dbReference>
<dbReference type="KEGG" id="dpl:KGM_206643"/>
<dbReference type="EC" id="2.8.1.14" evidence="4"/>
<dbReference type="GO" id="GO:0000049">
    <property type="term" value="F:tRNA binding"/>
    <property type="evidence" value="ECO:0007669"/>
    <property type="project" value="UniProtKB-KW"/>
</dbReference>
<dbReference type="Gene3D" id="2.40.30.10">
    <property type="entry name" value="Translation factors"/>
    <property type="match status" value="1"/>
</dbReference>
<evidence type="ECO:0000256" key="9">
    <source>
        <dbReference type="ARBA" id="ARBA00022840"/>
    </source>
</evidence>
<dbReference type="STRING" id="278856.A0A212FC95"/>
<evidence type="ECO:0000256" key="11">
    <source>
        <dbReference type="ARBA" id="ARBA00023157"/>
    </source>
</evidence>
<dbReference type="InterPro" id="IPR046885">
    <property type="entry name" value="MnmA-like_C"/>
</dbReference>
<comment type="similarity">
    <text evidence="3">Belongs to the MnmA/TRMU family.</text>
</comment>
<protein>
    <recommendedName>
        <fullName evidence="4">tRNA-5-taurinomethyluridine 2-sulfurtransferase</fullName>
        <ecNumber evidence="4">2.8.1.14</ecNumber>
    </recommendedName>
</protein>
<evidence type="ECO:0000256" key="7">
    <source>
        <dbReference type="ARBA" id="ARBA00022694"/>
    </source>
</evidence>
<keyword evidence="5" id="KW-0820">tRNA-binding</keyword>
<dbReference type="PANTHER" id="PTHR11933:SF5">
    <property type="entry name" value="MITOCHONDRIAL TRNA-SPECIFIC 2-THIOURIDYLASE 1"/>
    <property type="match status" value="1"/>
</dbReference>
<keyword evidence="10" id="KW-0694">RNA-binding</keyword>
<dbReference type="GO" id="GO:0005739">
    <property type="term" value="C:mitochondrion"/>
    <property type="evidence" value="ECO:0007669"/>
    <property type="project" value="UniProtKB-SubCell"/>
</dbReference>
<evidence type="ECO:0000313" key="13">
    <source>
        <dbReference type="EMBL" id="OWR51366.1"/>
    </source>
</evidence>
<evidence type="ECO:0000256" key="10">
    <source>
        <dbReference type="ARBA" id="ARBA00022884"/>
    </source>
</evidence>
<organism evidence="13 14">
    <name type="scientific">Danaus plexippus plexippus</name>
    <dbReference type="NCBI Taxonomy" id="278856"/>
    <lineage>
        <taxon>Eukaryota</taxon>
        <taxon>Metazoa</taxon>
        <taxon>Ecdysozoa</taxon>
        <taxon>Arthropoda</taxon>
        <taxon>Hexapoda</taxon>
        <taxon>Insecta</taxon>
        <taxon>Pterygota</taxon>
        <taxon>Neoptera</taxon>
        <taxon>Endopterygota</taxon>
        <taxon>Lepidoptera</taxon>
        <taxon>Glossata</taxon>
        <taxon>Ditrysia</taxon>
        <taxon>Papilionoidea</taxon>
        <taxon>Nymphalidae</taxon>
        <taxon>Danainae</taxon>
        <taxon>Danaini</taxon>
        <taxon>Danaina</taxon>
        <taxon>Danaus</taxon>
        <taxon>Danaus</taxon>
    </lineage>
</organism>
<evidence type="ECO:0000256" key="6">
    <source>
        <dbReference type="ARBA" id="ARBA00022679"/>
    </source>
</evidence>
<keyword evidence="7" id="KW-0819">tRNA processing</keyword>
<dbReference type="GO" id="GO:0061708">
    <property type="term" value="F:tRNA-5-taurinomethyluridine 2-sulfurtransferase"/>
    <property type="evidence" value="ECO:0007669"/>
    <property type="project" value="UniProtKB-EC"/>
</dbReference>
<dbReference type="Gene3D" id="3.40.50.620">
    <property type="entry name" value="HUPs"/>
    <property type="match status" value="1"/>
</dbReference>
<evidence type="ECO:0000256" key="3">
    <source>
        <dbReference type="ARBA" id="ARBA00006191"/>
    </source>
</evidence>
<sequence>MFKKIAVGISGGVDSSVAALLLKRANYKVEGVFMRNWDSNYEVGSCSDEKDFEDASFVCRKLDIPLHRVHFIKEYWNDVFTVLLKEYETGLTPNPDILCNRYIKFDSFFEHCRNNLEVDAIATGHYANTSFGPFLENYLENEGVKLLRPVDKHKDQTFFLSQVKQFSLRKCMFPIANLMKSEVRDLARKEGLLPVADKKDSTGICFIGKRRFKDFIDDVSGTSHPALWNNICISDKPHWINEVPEELNDNNVLNCTFRFQHTKPLEPCRIVNNPEGLTIILNNSLRALTEGQFACFYRGDECLGSAKIKHVCHNLVY</sequence>
<dbReference type="Pfam" id="PF20258">
    <property type="entry name" value="tRNA_Me_trans_C"/>
    <property type="match status" value="1"/>
</dbReference>
<comment type="function">
    <text evidence="1">Catalyzes the 2-thiolation of uridine at the wobble position (U34) of mitochondrial tRNA(Lys), tRNA(Glu) and tRNA(Gln). Required for the formation of 5-taurinomethyl-2-thiouridine (tm5s2U) of mitochondrial tRNA(Lys), tRNA(Glu), and tRNA(Gln) at the wobble position. ATP is required to activate the C2 atom of the wobble base.</text>
</comment>
<dbReference type="PANTHER" id="PTHR11933">
    <property type="entry name" value="TRNA 5-METHYLAMINOMETHYL-2-THIOURIDYLATE -METHYLTRANSFERASE"/>
    <property type="match status" value="1"/>
</dbReference>
<dbReference type="Proteomes" id="UP000007151">
    <property type="component" value="Unassembled WGS sequence"/>
</dbReference>
<dbReference type="FunFam" id="3.40.50.620:FF:000104">
    <property type="entry name" value="Mitochondrial tRNA-specific 2-thiouridylase 1"/>
    <property type="match status" value="1"/>
</dbReference>
<evidence type="ECO:0000313" key="14">
    <source>
        <dbReference type="Proteomes" id="UP000007151"/>
    </source>
</evidence>
<evidence type="ECO:0000256" key="12">
    <source>
        <dbReference type="ARBA" id="ARBA00049564"/>
    </source>
</evidence>
<dbReference type="NCBIfam" id="TIGR00420">
    <property type="entry name" value="trmU"/>
    <property type="match status" value="1"/>
</dbReference>
<keyword evidence="9" id="KW-0067">ATP-binding</keyword>
<accession>A0A212FC95</accession>
<keyword evidence="8" id="KW-0547">Nucleotide-binding</keyword>
<evidence type="ECO:0000256" key="5">
    <source>
        <dbReference type="ARBA" id="ARBA00022555"/>
    </source>
</evidence>
<dbReference type="AlphaFoldDB" id="A0A212FC95"/>
<evidence type="ECO:0000256" key="2">
    <source>
        <dbReference type="ARBA" id="ARBA00004173"/>
    </source>
</evidence>
<proteinExistence type="inferred from homology"/>
<dbReference type="OrthoDB" id="3685at2759"/>
<comment type="catalytic activity">
    <reaction evidence="12">
        <text>5-taurinomethyluridine(34) in tRNA + S-sulfanyl-L-cysteinyl-[protein] + AH2 + ATP = 5-taurinomethyl-2-thiouridine(34) in tRNA + L-cysteinyl-[protein] + A + AMP + diphosphate + H(+)</text>
        <dbReference type="Rhea" id="RHEA:47040"/>
        <dbReference type="Rhea" id="RHEA-COMP:10131"/>
        <dbReference type="Rhea" id="RHEA-COMP:11726"/>
        <dbReference type="Rhea" id="RHEA-COMP:11732"/>
        <dbReference type="Rhea" id="RHEA-COMP:11733"/>
        <dbReference type="ChEBI" id="CHEBI:13193"/>
        <dbReference type="ChEBI" id="CHEBI:15378"/>
        <dbReference type="ChEBI" id="CHEBI:17499"/>
        <dbReference type="ChEBI" id="CHEBI:29950"/>
        <dbReference type="ChEBI" id="CHEBI:30616"/>
        <dbReference type="ChEBI" id="CHEBI:33019"/>
        <dbReference type="ChEBI" id="CHEBI:61963"/>
        <dbReference type="ChEBI" id="CHEBI:87171"/>
        <dbReference type="ChEBI" id="CHEBI:87172"/>
        <dbReference type="ChEBI" id="CHEBI:456215"/>
        <dbReference type="EC" id="2.8.1.14"/>
    </reaction>
</comment>
<dbReference type="eggNOG" id="KOG2805">
    <property type="taxonomic scope" value="Eukaryota"/>
</dbReference>
<dbReference type="GO" id="GO:0005524">
    <property type="term" value="F:ATP binding"/>
    <property type="evidence" value="ECO:0007669"/>
    <property type="project" value="UniProtKB-KW"/>
</dbReference>
<comment type="caution">
    <text evidence="13">The sequence shown here is derived from an EMBL/GenBank/DDBJ whole genome shotgun (WGS) entry which is preliminary data.</text>
</comment>
<evidence type="ECO:0000256" key="8">
    <source>
        <dbReference type="ARBA" id="ARBA00022741"/>
    </source>
</evidence>
<evidence type="ECO:0000256" key="1">
    <source>
        <dbReference type="ARBA" id="ARBA00003986"/>
    </source>
</evidence>
<keyword evidence="6" id="KW-0808">Transferase</keyword>